<sequence length="540" mass="61714">MEKKMIICGVVTVSISLIGCAPPKKENKNTLIYCSEGSPELLNPQKTLSGTARTATATTIYDRLVDFKPGTMEIVPSLAESWQVSKDGTEYVFKLKNNISFQETNFFKPKRNLNADDVIFSIERQLDVNNPYHKVNGINYQYFQGMGFSENIESVDKIDDLNLRIKLKKPDYIFIKNMALPFMSILSKEYADYLIKENRREDIDNIPLGTGPYYFISYVPDSVIKYKANNKYWGDKPLIENLIISITPDIGVRMEKLKKGECDIIVSPNPHDIDEITKNKEFKVIKNEGINIGYLALNTEKKPLDNLKVRQAIAYALNKKSYIDIVYNNKATIAINPYPKNVLGYNDSVKKYNYNIEESKKLLNEAGYPNGIDLELWTLPVSRPYNPDGKKMGQLMQSDLAKSNIRVKIKSYEWGTYLQKVKNGEHQLVQLGWNSDNGDPDNFLFPLLSCESVDKGSNNARYCNKEFNDIITNAKLTNNQNIRKKLYEEALTILANDEPIVPLAHADIYRISNNRLSGYVNNPFDLDYFQYLTFKGGNNE</sequence>
<dbReference type="EMBL" id="CP061646">
    <property type="protein sequence ID" value="QNX74074.1"/>
    <property type="molecule type" value="Genomic_DNA"/>
</dbReference>
<dbReference type="InterPro" id="IPR000914">
    <property type="entry name" value="SBP_5_dom"/>
</dbReference>
<accession>A0A7H2VCJ1</accession>
<reference evidence="5" key="1">
    <citation type="submission" date="2020-09" db="EMBL/GenBank/DDBJ databases">
        <title>Clinical and molecular characterization of Acinetobacter seifertii in Taiwan.</title>
        <authorList>
            <person name="Li L.-H."/>
            <person name="Yang Y.-S."/>
            <person name="Sun J.-R."/>
            <person name="Huang T.-W."/>
            <person name="Huang W.-C."/>
            <person name="Wang Y.-C."/>
            <person name="Kuo T.-H."/>
            <person name="Kuo S.-C."/>
            <person name="Chen T.-L."/>
        </authorList>
    </citation>
    <scope>NUCLEOTIDE SEQUENCE [LARGE SCALE GENOMIC DNA]</scope>
    <source>
        <strain evidence="5">AS39</strain>
    </source>
</reference>
<evidence type="ECO:0000259" key="3">
    <source>
        <dbReference type="Pfam" id="PF00496"/>
    </source>
</evidence>
<dbReference type="GO" id="GO:0043190">
    <property type="term" value="C:ATP-binding cassette (ABC) transporter complex"/>
    <property type="evidence" value="ECO:0007669"/>
    <property type="project" value="InterPro"/>
</dbReference>
<reference evidence="4 5" key="2">
    <citation type="submission" date="2020-09" db="EMBL/GenBank/DDBJ databases">
        <authorList>
            <person name="Chen F.-J."/>
            <person name="Lee Y.-T."/>
        </authorList>
    </citation>
    <scope>NUCLEOTIDE SEQUENCE [LARGE SCALE GENOMIC DNA]</scope>
    <source>
        <strain evidence="4 5">AS39</strain>
    </source>
</reference>
<organism evidence="4 5">
    <name type="scientific">Acinetobacter seifertii</name>
    <dbReference type="NCBI Taxonomy" id="1530123"/>
    <lineage>
        <taxon>Bacteria</taxon>
        <taxon>Pseudomonadati</taxon>
        <taxon>Pseudomonadota</taxon>
        <taxon>Gammaproteobacteria</taxon>
        <taxon>Moraxellales</taxon>
        <taxon>Moraxellaceae</taxon>
        <taxon>Acinetobacter</taxon>
        <taxon>Acinetobacter calcoaceticus/baumannii complex</taxon>
    </lineage>
</organism>
<dbReference type="GO" id="GO:0042938">
    <property type="term" value="P:dipeptide transport"/>
    <property type="evidence" value="ECO:0007669"/>
    <property type="project" value="TreeGrafter"/>
</dbReference>
<dbReference type="GO" id="GO:0030288">
    <property type="term" value="C:outer membrane-bounded periplasmic space"/>
    <property type="evidence" value="ECO:0007669"/>
    <property type="project" value="TreeGrafter"/>
</dbReference>
<dbReference type="Gene3D" id="3.10.105.10">
    <property type="entry name" value="Dipeptide-binding Protein, Domain 3"/>
    <property type="match status" value="1"/>
</dbReference>
<evidence type="ECO:0000313" key="4">
    <source>
        <dbReference type="EMBL" id="QNX74074.1"/>
    </source>
</evidence>
<keyword evidence="2" id="KW-0732">Signal</keyword>
<name>A0A7H2VCJ1_9GAMM</name>
<dbReference type="InterPro" id="IPR039424">
    <property type="entry name" value="SBP_5"/>
</dbReference>
<dbReference type="CDD" id="cd08493">
    <property type="entry name" value="PBP2_DppA_like"/>
    <property type="match status" value="1"/>
</dbReference>
<dbReference type="Pfam" id="PF00496">
    <property type="entry name" value="SBP_bac_5"/>
    <property type="match status" value="1"/>
</dbReference>
<dbReference type="Gene3D" id="3.40.190.10">
    <property type="entry name" value="Periplasmic binding protein-like II"/>
    <property type="match status" value="1"/>
</dbReference>
<evidence type="ECO:0000256" key="2">
    <source>
        <dbReference type="ARBA" id="ARBA00022729"/>
    </source>
</evidence>
<dbReference type="PANTHER" id="PTHR30290:SF38">
    <property type="entry name" value="D,D-DIPEPTIDE-BINDING PERIPLASMIC PROTEIN DDPA-RELATED"/>
    <property type="match status" value="1"/>
</dbReference>
<proteinExistence type="inferred from homology"/>
<dbReference type="SUPFAM" id="SSF53850">
    <property type="entry name" value="Periplasmic binding protein-like II"/>
    <property type="match status" value="1"/>
</dbReference>
<dbReference type="GO" id="GO:1904680">
    <property type="term" value="F:peptide transmembrane transporter activity"/>
    <property type="evidence" value="ECO:0007669"/>
    <property type="project" value="TreeGrafter"/>
</dbReference>
<gene>
    <name evidence="4" type="ORF">IC776_05500</name>
</gene>
<dbReference type="PROSITE" id="PS51257">
    <property type="entry name" value="PROKAR_LIPOPROTEIN"/>
    <property type="match status" value="1"/>
</dbReference>
<protein>
    <submittedName>
        <fullName evidence="4">ABC transporter substrate-binding protein</fullName>
    </submittedName>
</protein>
<dbReference type="PIRSF" id="PIRSF002741">
    <property type="entry name" value="MppA"/>
    <property type="match status" value="1"/>
</dbReference>
<dbReference type="Proteomes" id="UP000516666">
    <property type="component" value="Chromosome"/>
</dbReference>
<feature type="domain" description="Solute-binding protein family 5" evidence="3">
    <location>
        <begin position="73"/>
        <end position="452"/>
    </location>
</feature>
<comment type="similarity">
    <text evidence="1">Belongs to the bacterial solute-binding protein 5 family.</text>
</comment>
<evidence type="ECO:0000313" key="5">
    <source>
        <dbReference type="Proteomes" id="UP000516666"/>
    </source>
</evidence>
<dbReference type="PANTHER" id="PTHR30290">
    <property type="entry name" value="PERIPLASMIC BINDING COMPONENT OF ABC TRANSPORTER"/>
    <property type="match status" value="1"/>
</dbReference>
<evidence type="ECO:0000256" key="1">
    <source>
        <dbReference type="ARBA" id="ARBA00005695"/>
    </source>
</evidence>
<dbReference type="AlphaFoldDB" id="A0A7H2VCJ1"/>
<dbReference type="InterPro" id="IPR030678">
    <property type="entry name" value="Peptide/Ni-bd"/>
</dbReference>
<dbReference type="Gene3D" id="3.90.76.10">
    <property type="entry name" value="Dipeptide-binding Protein, Domain 1"/>
    <property type="match status" value="1"/>
</dbReference>